<dbReference type="Proteomes" id="UP000008909">
    <property type="component" value="Unassembled WGS sequence"/>
</dbReference>
<dbReference type="Pfam" id="PF00071">
    <property type="entry name" value="Ras"/>
    <property type="match status" value="1"/>
</dbReference>
<evidence type="ECO:0000256" key="7">
    <source>
        <dbReference type="ARBA" id="ARBA00023242"/>
    </source>
</evidence>
<dbReference type="InterPro" id="IPR001806">
    <property type="entry name" value="Small_GTPase"/>
</dbReference>
<dbReference type="SUPFAM" id="SSF52540">
    <property type="entry name" value="P-loop containing nucleoside triphosphate hydrolases"/>
    <property type="match status" value="1"/>
</dbReference>
<keyword evidence="6" id="KW-0342">GTP-binding</keyword>
<dbReference type="NCBIfam" id="TIGR00231">
    <property type="entry name" value="small_GTP"/>
    <property type="match status" value="1"/>
</dbReference>
<reference key="2">
    <citation type="submission" date="2011-10" db="EMBL/GenBank/DDBJ databases">
        <title>The genome and transcriptome sequence of Clonorchis sinensis provide insights into the carcinogenic liver fluke.</title>
        <authorList>
            <person name="Wang X."/>
            <person name="Huang Y."/>
            <person name="Chen W."/>
            <person name="Liu H."/>
            <person name="Guo L."/>
            <person name="Chen Y."/>
            <person name="Luo F."/>
            <person name="Zhou W."/>
            <person name="Sun J."/>
            <person name="Mao Q."/>
            <person name="Liang P."/>
            <person name="Zhou C."/>
            <person name="Tian Y."/>
            <person name="Men J."/>
            <person name="Lv X."/>
            <person name="Huang L."/>
            <person name="Zhou J."/>
            <person name="Hu Y."/>
            <person name="Li R."/>
            <person name="Zhang F."/>
            <person name="Lei H."/>
            <person name="Li X."/>
            <person name="Hu X."/>
            <person name="Liang C."/>
            <person name="Xu J."/>
            <person name="Wu Z."/>
            <person name="Yu X."/>
        </authorList>
    </citation>
    <scope>NUCLEOTIDE SEQUENCE</scope>
    <source>
        <strain>Henan</strain>
    </source>
</reference>
<evidence type="ECO:0000256" key="1">
    <source>
        <dbReference type="ARBA" id="ARBA00004123"/>
    </source>
</evidence>
<dbReference type="SMART" id="SM00173">
    <property type="entry name" value="RAS"/>
    <property type="match status" value="1"/>
</dbReference>
<dbReference type="SMART" id="SM00176">
    <property type="entry name" value="RAN"/>
    <property type="match status" value="1"/>
</dbReference>
<dbReference type="GO" id="GO:0005525">
    <property type="term" value="F:GTP binding"/>
    <property type="evidence" value="ECO:0007669"/>
    <property type="project" value="UniProtKB-KW"/>
</dbReference>
<dbReference type="AlphaFoldDB" id="G7YNB5"/>
<accession>G7YNB5</accession>
<keyword evidence="3" id="KW-0813">Transport</keyword>
<comment type="subcellular location">
    <subcellularLocation>
        <location evidence="1">Nucleus</location>
    </subcellularLocation>
</comment>
<evidence type="ECO:0000256" key="2">
    <source>
        <dbReference type="ARBA" id="ARBA00008028"/>
    </source>
</evidence>
<organism evidence="8 9">
    <name type="scientific">Clonorchis sinensis</name>
    <name type="common">Chinese liver fluke</name>
    <dbReference type="NCBI Taxonomy" id="79923"/>
    <lineage>
        <taxon>Eukaryota</taxon>
        <taxon>Metazoa</taxon>
        <taxon>Spiralia</taxon>
        <taxon>Lophotrochozoa</taxon>
        <taxon>Platyhelminthes</taxon>
        <taxon>Trematoda</taxon>
        <taxon>Digenea</taxon>
        <taxon>Opisthorchiida</taxon>
        <taxon>Opisthorchiata</taxon>
        <taxon>Opisthorchiidae</taxon>
        <taxon>Clonorchis</taxon>
    </lineage>
</organism>
<dbReference type="Gene3D" id="3.40.50.300">
    <property type="entry name" value="P-loop containing nucleotide triphosphate hydrolases"/>
    <property type="match status" value="1"/>
</dbReference>
<evidence type="ECO:0000256" key="5">
    <source>
        <dbReference type="ARBA" id="ARBA00022927"/>
    </source>
</evidence>
<comment type="similarity">
    <text evidence="2">Belongs to the small GTPase superfamily. Ran family.</text>
</comment>
<keyword evidence="5" id="KW-0653">Protein transport</keyword>
<dbReference type="PANTHER" id="PTHR24071:SF0">
    <property type="entry name" value="GTP-BINDING NUCLEAR PROTEIN RAN"/>
    <property type="match status" value="1"/>
</dbReference>
<dbReference type="PANTHER" id="PTHR24071">
    <property type="entry name" value="RAN GTPASE"/>
    <property type="match status" value="1"/>
</dbReference>
<dbReference type="EMBL" id="DF143893">
    <property type="protein sequence ID" value="GAA54446.1"/>
    <property type="molecule type" value="Genomic_DNA"/>
</dbReference>
<dbReference type="InterPro" id="IPR027417">
    <property type="entry name" value="P-loop_NTPase"/>
</dbReference>
<gene>
    <name evidence="8" type="ORF">CLF_102992</name>
</gene>
<dbReference type="GO" id="GO:0003924">
    <property type="term" value="F:GTPase activity"/>
    <property type="evidence" value="ECO:0007669"/>
    <property type="project" value="InterPro"/>
</dbReference>
<dbReference type="CDD" id="cd00877">
    <property type="entry name" value="Ran"/>
    <property type="match status" value="1"/>
</dbReference>
<reference evidence="8" key="1">
    <citation type="journal article" date="2011" name="Genome Biol.">
        <title>The draft genome of the carcinogenic human liver fluke Clonorchis sinensis.</title>
        <authorList>
            <person name="Wang X."/>
            <person name="Chen W."/>
            <person name="Huang Y."/>
            <person name="Sun J."/>
            <person name="Men J."/>
            <person name="Liu H."/>
            <person name="Luo F."/>
            <person name="Guo L."/>
            <person name="Lv X."/>
            <person name="Deng C."/>
            <person name="Zhou C."/>
            <person name="Fan Y."/>
            <person name="Li X."/>
            <person name="Huang L."/>
            <person name="Hu Y."/>
            <person name="Liang C."/>
            <person name="Hu X."/>
            <person name="Xu J."/>
            <person name="Yu X."/>
        </authorList>
    </citation>
    <scope>NUCLEOTIDE SEQUENCE [LARGE SCALE GENOMIC DNA]</scope>
    <source>
        <strain evidence="8">Henan</strain>
    </source>
</reference>
<evidence type="ECO:0000313" key="8">
    <source>
        <dbReference type="EMBL" id="GAA54446.1"/>
    </source>
</evidence>
<dbReference type="PROSITE" id="PS51421">
    <property type="entry name" value="RAS"/>
    <property type="match status" value="1"/>
</dbReference>
<proteinExistence type="inferred from homology"/>
<protein>
    <submittedName>
        <fullName evidence="8">GTP-binding nuclear protein Ran</fullName>
    </submittedName>
</protein>
<keyword evidence="4" id="KW-0547">Nucleotide-binding</keyword>
<dbReference type="PROSITE" id="PS51419">
    <property type="entry name" value="RAB"/>
    <property type="match status" value="1"/>
</dbReference>
<dbReference type="GO" id="GO:0000054">
    <property type="term" value="P:ribosomal subunit export from nucleus"/>
    <property type="evidence" value="ECO:0007669"/>
    <property type="project" value="TreeGrafter"/>
</dbReference>
<dbReference type="SMART" id="SM00174">
    <property type="entry name" value="RHO"/>
    <property type="match status" value="1"/>
</dbReference>
<dbReference type="PRINTS" id="PR00627">
    <property type="entry name" value="GTPRANTC4"/>
</dbReference>
<dbReference type="FunFam" id="3.40.50.300:FF:000131">
    <property type="entry name" value="GTP-binding nuclear protein Ran"/>
    <property type="match status" value="1"/>
</dbReference>
<dbReference type="InterPro" id="IPR005225">
    <property type="entry name" value="Small_GTP-bd"/>
</dbReference>
<keyword evidence="7" id="KW-0539">Nucleus</keyword>
<evidence type="ECO:0000256" key="4">
    <source>
        <dbReference type="ARBA" id="ARBA00022741"/>
    </source>
</evidence>
<dbReference type="PROSITE" id="PS51418">
    <property type="entry name" value="RAN"/>
    <property type="match status" value="1"/>
</dbReference>
<name>G7YNB5_CLOSI</name>
<sequence>MNNELAATFKLVLVGDGGTGKTTFVKRHISGEFEKKYVATLGVEVHPLDFHTTRGRIRFNVWDTAGQEKFGGLRDGYYIQGQCAIIMFDVTSRVTYKNVPNWHRDLVRVCENIPIVLCGNKVDIQDRKVKAKSITFHRKKNLQYYDISAKSNYNFEKPFLWLARKLVGDPNLEFVEMPAIQPPELTMDAALAKQYEQELQIFEVTNTSNNSPGVVQRRTSVRLSTQLVELFLRNYLIINNGDFGFVDGLVGELLSNIQATLSIQQQVSRVFPSAGCNTRVRPAGECTYLRIKRPDCSRDSECGMKHTVEKPPRQQQDIYTKSNTHIRITVTLATECAAPGRLMFQLLRYSRYRLKTSQTGDSAGFQAKNLPQLSLTVRGWKFQCTGAAEKRLAWECKNSPQQIQQSVAAKFVEFSAVRTAYLPYSGYGYHSSVHDDLVSDDPDAMVRGINNAGVALSPEAESALVDWIALNGHLCDVRLSGAIKLNNSSDGLLQRKCWEIPVGLNGSTPARHQQEIQHGISILQLDKATGPDGLYPALFKGGAVQDLYTAFQRTACLTELSSPSGNDREVDSASPAKEVWSIVNQGHLPG</sequence>
<evidence type="ECO:0000313" key="9">
    <source>
        <dbReference type="Proteomes" id="UP000008909"/>
    </source>
</evidence>
<dbReference type="SMART" id="SM00175">
    <property type="entry name" value="RAB"/>
    <property type="match status" value="1"/>
</dbReference>
<dbReference type="GO" id="GO:0005737">
    <property type="term" value="C:cytoplasm"/>
    <property type="evidence" value="ECO:0007669"/>
    <property type="project" value="TreeGrafter"/>
</dbReference>
<dbReference type="SMR" id="G7YNB5"/>
<dbReference type="GO" id="GO:0006606">
    <property type="term" value="P:protein import into nucleus"/>
    <property type="evidence" value="ECO:0007669"/>
    <property type="project" value="TreeGrafter"/>
</dbReference>
<dbReference type="GO" id="GO:0005634">
    <property type="term" value="C:nucleus"/>
    <property type="evidence" value="ECO:0007669"/>
    <property type="project" value="UniProtKB-SubCell"/>
</dbReference>
<dbReference type="InterPro" id="IPR002041">
    <property type="entry name" value="Ran_GTPase"/>
</dbReference>
<evidence type="ECO:0000256" key="6">
    <source>
        <dbReference type="ARBA" id="ARBA00023134"/>
    </source>
</evidence>
<evidence type="ECO:0000256" key="3">
    <source>
        <dbReference type="ARBA" id="ARBA00022448"/>
    </source>
</evidence>
<keyword evidence="9" id="KW-1185">Reference proteome</keyword>